<dbReference type="AlphaFoldDB" id="A0A0K2TN42"/>
<protein>
    <submittedName>
        <fullName evidence="1">Putative LOC100200197 [Hydra vulgaris]</fullName>
    </submittedName>
</protein>
<organism evidence="1">
    <name type="scientific">Lepeophtheirus salmonis</name>
    <name type="common">Salmon louse</name>
    <name type="synonym">Caligus salmonis</name>
    <dbReference type="NCBI Taxonomy" id="72036"/>
    <lineage>
        <taxon>Eukaryota</taxon>
        <taxon>Metazoa</taxon>
        <taxon>Ecdysozoa</taxon>
        <taxon>Arthropoda</taxon>
        <taxon>Crustacea</taxon>
        <taxon>Multicrustacea</taxon>
        <taxon>Hexanauplia</taxon>
        <taxon>Copepoda</taxon>
        <taxon>Siphonostomatoida</taxon>
        <taxon>Caligidae</taxon>
        <taxon>Lepeophtheirus</taxon>
    </lineage>
</organism>
<dbReference type="EMBL" id="HACA01009485">
    <property type="protein sequence ID" value="CDW26846.1"/>
    <property type="molecule type" value="Transcribed_RNA"/>
</dbReference>
<dbReference type="PANTHER" id="PTHR46601">
    <property type="entry name" value="ULP_PROTEASE DOMAIN-CONTAINING PROTEIN"/>
    <property type="match status" value="1"/>
</dbReference>
<proteinExistence type="predicted"/>
<dbReference type="PANTHER" id="PTHR46601:SF1">
    <property type="entry name" value="ADF-H DOMAIN-CONTAINING PROTEIN"/>
    <property type="match status" value="1"/>
</dbReference>
<feature type="non-terminal residue" evidence="1">
    <location>
        <position position="66"/>
    </location>
</feature>
<accession>A0A0K2TN42</accession>
<name>A0A0K2TN42_LEPSM</name>
<reference evidence="1" key="1">
    <citation type="submission" date="2014-05" db="EMBL/GenBank/DDBJ databases">
        <authorList>
            <person name="Chronopoulou M."/>
        </authorList>
    </citation>
    <scope>NUCLEOTIDE SEQUENCE</scope>
    <source>
        <tissue evidence="1">Whole organism</tissue>
    </source>
</reference>
<evidence type="ECO:0000313" key="1">
    <source>
        <dbReference type="EMBL" id="CDW26846.1"/>
    </source>
</evidence>
<sequence>MCTLHPVVIYYQNENNVLSHLSYTITSNDNTHDVHFVYMVLYIIINDLKTKILLSMIHFFTDGCAG</sequence>